<accession>A0AAF1ALD2</accession>
<protein>
    <submittedName>
        <fullName evidence="2">Uncharacterized protein</fullName>
    </submittedName>
</protein>
<evidence type="ECO:0000313" key="3">
    <source>
        <dbReference type="Proteomes" id="UP000077755"/>
    </source>
</evidence>
<reference evidence="2" key="1">
    <citation type="journal article" date="2016" name="Nat. Genet.">
        <title>A high-quality carrot genome assembly provides new insights into carotenoid accumulation and asterid genome evolution.</title>
        <authorList>
            <person name="Iorizzo M."/>
            <person name="Ellison S."/>
            <person name="Senalik D."/>
            <person name="Zeng P."/>
            <person name="Satapoomin P."/>
            <person name="Huang J."/>
            <person name="Bowman M."/>
            <person name="Iovene M."/>
            <person name="Sanseverino W."/>
            <person name="Cavagnaro P."/>
            <person name="Yildiz M."/>
            <person name="Macko-Podgorni A."/>
            <person name="Moranska E."/>
            <person name="Grzebelus E."/>
            <person name="Grzebelus D."/>
            <person name="Ashrafi H."/>
            <person name="Zheng Z."/>
            <person name="Cheng S."/>
            <person name="Spooner D."/>
            <person name="Van Deynze A."/>
            <person name="Simon P."/>
        </authorList>
    </citation>
    <scope>NUCLEOTIDE SEQUENCE</scope>
    <source>
        <tissue evidence="2">Leaf</tissue>
    </source>
</reference>
<dbReference type="Proteomes" id="UP000077755">
    <property type="component" value="Chromosome 1"/>
</dbReference>
<dbReference type="AlphaFoldDB" id="A0AAF1ALD2"/>
<proteinExistence type="predicted"/>
<gene>
    <name evidence="2" type="ORF">DCAR_0103513</name>
</gene>
<dbReference type="EMBL" id="CP093343">
    <property type="protein sequence ID" value="WOG84330.1"/>
    <property type="molecule type" value="Genomic_DNA"/>
</dbReference>
<feature type="compositionally biased region" description="Basic residues" evidence="1">
    <location>
        <begin position="113"/>
        <end position="125"/>
    </location>
</feature>
<evidence type="ECO:0000313" key="2">
    <source>
        <dbReference type="EMBL" id="WOG84330.1"/>
    </source>
</evidence>
<organism evidence="2 3">
    <name type="scientific">Daucus carota subsp. sativus</name>
    <name type="common">Carrot</name>
    <dbReference type="NCBI Taxonomy" id="79200"/>
    <lineage>
        <taxon>Eukaryota</taxon>
        <taxon>Viridiplantae</taxon>
        <taxon>Streptophyta</taxon>
        <taxon>Embryophyta</taxon>
        <taxon>Tracheophyta</taxon>
        <taxon>Spermatophyta</taxon>
        <taxon>Magnoliopsida</taxon>
        <taxon>eudicotyledons</taxon>
        <taxon>Gunneridae</taxon>
        <taxon>Pentapetalae</taxon>
        <taxon>asterids</taxon>
        <taxon>campanulids</taxon>
        <taxon>Apiales</taxon>
        <taxon>Apiaceae</taxon>
        <taxon>Apioideae</taxon>
        <taxon>Scandiceae</taxon>
        <taxon>Daucinae</taxon>
        <taxon>Daucus</taxon>
        <taxon>Daucus sect. Daucus</taxon>
    </lineage>
</organism>
<keyword evidence="3" id="KW-1185">Reference proteome</keyword>
<sequence length="125" mass="14275">MISLSLWSYSPFKELHQIINENRNYLHLHDVYHKFADFVRNSLPAVGLKPFTLGCLGMLICHKLLTVILQIIVAQATKPVILGNRINNGRAVCHANTNADGGKKQESNDFFTRKRRKTKKMVNDK</sequence>
<name>A0AAF1ALD2_DAUCS</name>
<evidence type="ECO:0000256" key="1">
    <source>
        <dbReference type="SAM" id="MobiDB-lite"/>
    </source>
</evidence>
<reference evidence="2" key="2">
    <citation type="submission" date="2022-03" db="EMBL/GenBank/DDBJ databases">
        <title>Draft title - Genomic analysis of global carrot germplasm unveils the trajectory of domestication and the origin of high carotenoid orange carrot.</title>
        <authorList>
            <person name="Iorizzo M."/>
            <person name="Ellison S."/>
            <person name="Senalik D."/>
            <person name="Macko-Podgorni A."/>
            <person name="Grzebelus D."/>
            <person name="Bostan H."/>
            <person name="Rolling W."/>
            <person name="Curaba J."/>
            <person name="Simon P."/>
        </authorList>
    </citation>
    <scope>NUCLEOTIDE SEQUENCE</scope>
    <source>
        <tissue evidence="2">Leaf</tissue>
    </source>
</reference>
<feature type="region of interest" description="Disordered" evidence="1">
    <location>
        <begin position="96"/>
        <end position="125"/>
    </location>
</feature>